<dbReference type="InterPro" id="IPR017900">
    <property type="entry name" value="4Fe4S_Fe_S_CS"/>
</dbReference>
<keyword evidence="2" id="KW-0408">Iron</keyword>
<dbReference type="InterPro" id="IPR017896">
    <property type="entry name" value="4Fe4S_Fe-S-bd"/>
</dbReference>
<comment type="caution">
    <text evidence="5">The sequence shown here is derived from an EMBL/GenBank/DDBJ whole genome shotgun (WGS) entry which is preliminary data.</text>
</comment>
<dbReference type="Pfam" id="PF13187">
    <property type="entry name" value="Fer4_9"/>
    <property type="match status" value="1"/>
</dbReference>
<sequence>MSLQVDRERCWGCGVCEAGCPTGALVGPQDPLSLRPAFLVDEDRCNDCGWCSRICPADAVALDPRSVVCHGRGCPTAPGRRGPAAGWECSLLLMVCDRCGQPRWRPGPSVPWACPRCDLGWQLRCPKALRSARQASTRTPGP</sequence>
<keyword evidence="1" id="KW-0479">Metal-binding</keyword>
<feature type="domain" description="4Fe-4S ferredoxin-type" evidence="4">
    <location>
        <begin position="1"/>
        <end position="30"/>
    </location>
</feature>
<dbReference type="Proteomes" id="UP001589788">
    <property type="component" value="Unassembled WGS sequence"/>
</dbReference>
<evidence type="ECO:0000259" key="4">
    <source>
        <dbReference type="PROSITE" id="PS51379"/>
    </source>
</evidence>
<dbReference type="Gene3D" id="3.30.70.20">
    <property type="match status" value="2"/>
</dbReference>
<keyword evidence="3" id="KW-0411">Iron-sulfur</keyword>
<evidence type="ECO:0000313" key="5">
    <source>
        <dbReference type="EMBL" id="MFC0081789.1"/>
    </source>
</evidence>
<dbReference type="PROSITE" id="PS51379">
    <property type="entry name" value="4FE4S_FER_2"/>
    <property type="match status" value="2"/>
</dbReference>
<feature type="domain" description="4Fe-4S ferredoxin-type" evidence="4">
    <location>
        <begin position="36"/>
        <end position="65"/>
    </location>
</feature>
<evidence type="ECO:0000313" key="6">
    <source>
        <dbReference type="Proteomes" id="UP001589788"/>
    </source>
</evidence>
<name>A0ABV6C284_9ACTN</name>
<gene>
    <name evidence="5" type="ORF">ACFFRE_06475</name>
</gene>
<keyword evidence="5" id="KW-0547">Nucleotide-binding</keyword>
<protein>
    <submittedName>
        <fullName evidence="5">ATP-binding protein</fullName>
    </submittedName>
</protein>
<evidence type="ECO:0000256" key="1">
    <source>
        <dbReference type="ARBA" id="ARBA00022723"/>
    </source>
</evidence>
<dbReference type="EMBL" id="JBHLYQ010000048">
    <property type="protein sequence ID" value="MFC0081789.1"/>
    <property type="molecule type" value="Genomic_DNA"/>
</dbReference>
<keyword evidence="6" id="KW-1185">Reference proteome</keyword>
<reference evidence="5 6" key="1">
    <citation type="submission" date="2024-09" db="EMBL/GenBank/DDBJ databases">
        <authorList>
            <person name="Sun Q."/>
            <person name="Mori K."/>
        </authorList>
    </citation>
    <scope>NUCLEOTIDE SEQUENCE [LARGE SCALE GENOMIC DNA]</scope>
    <source>
        <strain evidence="5 6">JCM 15389</strain>
    </source>
</reference>
<dbReference type="SUPFAM" id="SSF54862">
    <property type="entry name" value="4Fe-4S ferredoxins"/>
    <property type="match status" value="1"/>
</dbReference>
<keyword evidence="5" id="KW-0067">ATP-binding</keyword>
<dbReference type="PROSITE" id="PS00198">
    <property type="entry name" value="4FE4S_FER_1"/>
    <property type="match status" value="1"/>
</dbReference>
<organism evidence="5 6">
    <name type="scientific">Aciditerrimonas ferrireducens</name>
    <dbReference type="NCBI Taxonomy" id="667306"/>
    <lineage>
        <taxon>Bacteria</taxon>
        <taxon>Bacillati</taxon>
        <taxon>Actinomycetota</taxon>
        <taxon>Acidimicrobiia</taxon>
        <taxon>Acidimicrobiales</taxon>
        <taxon>Acidimicrobiaceae</taxon>
        <taxon>Aciditerrimonas</taxon>
    </lineage>
</organism>
<dbReference type="RefSeq" id="WP_377789064.1">
    <property type="nucleotide sequence ID" value="NZ_JBHLYQ010000048.1"/>
</dbReference>
<dbReference type="GO" id="GO:0005524">
    <property type="term" value="F:ATP binding"/>
    <property type="evidence" value="ECO:0007669"/>
    <property type="project" value="UniProtKB-KW"/>
</dbReference>
<accession>A0ABV6C284</accession>
<proteinExistence type="predicted"/>
<evidence type="ECO:0000256" key="2">
    <source>
        <dbReference type="ARBA" id="ARBA00023004"/>
    </source>
</evidence>
<evidence type="ECO:0000256" key="3">
    <source>
        <dbReference type="ARBA" id="ARBA00023014"/>
    </source>
</evidence>